<evidence type="ECO:0000256" key="1">
    <source>
        <dbReference type="SAM" id="MobiDB-lite"/>
    </source>
</evidence>
<evidence type="ECO:0000256" key="2">
    <source>
        <dbReference type="SAM" id="SignalP"/>
    </source>
</evidence>
<dbReference type="AlphaFoldDB" id="A0AAD6ZHR0"/>
<feature type="chain" id="PRO_5042135571" evidence="2">
    <location>
        <begin position="19"/>
        <end position="176"/>
    </location>
</feature>
<name>A0AAD6ZHR0_9AGAR</name>
<dbReference type="Proteomes" id="UP001218218">
    <property type="component" value="Unassembled WGS sequence"/>
</dbReference>
<evidence type="ECO:0000313" key="3">
    <source>
        <dbReference type="EMBL" id="KAJ7323275.1"/>
    </source>
</evidence>
<keyword evidence="4" id="KW-1185">Reference proteome</keyword>
<organism evidence="3 4">
    <name type="scientific">Mycena albidolilacea</name>
    <dbReference type="NCBI Taxonomy" id="1033008"/>
    <lineage>
        <taxon>Eukaryota</taxon>
        <taxon>Fungi</taxon>
        <taxon>Dikarya</taxon>
        <taxon>Basidiomycota</taxon>
        <taxon>Agaricomycotina</taxon>
        <taxon>Agaricomycetes</taxon>
        <taxon>Agaricomycetidae</taxon>
        <taxon>Agaricales</taxon>
        <taxon>Marasmiineae</taxon>
        <taxon>Mycenaceae</taxon>
        <taxon>Mycena</taxon>
    </lineage>
</organism>
<feature type="signal peptide" evidence="2">
    <location>
        <begin position="1"/>
        <end position="18"/>
    </location>
</feature>
<evidence type="ECO:0000313" key="4">
    <source>
        <dbReference type="Proteomes" id="UP001218218"/>
    </source>
</evidence>
<dbReference type="EMBL" id="JARIHO010000047">
    <property type="protein sequence ID" value="KAJ7323275.1"/>
    <property type="molecule type" value="Genomic_DNA"/>
</dbReference>
<accession>A0AAD6ZHR0</accession>
<keyword evidence="2" id="KW-0732">Signal</keyword>
<comment type="caution">
    <text evidence="3">The sequence shown here is derived from an EMBL/GenBank/DDBJ whole genome shotgun (WGS) entry which is preliminary data.</text>
</comment>
<gene>
    <name evidence="3" type="ORF">DFH08DRAFT_350258</name>
</gene>
<proteinExistence type="predicted"/>
<protein>
    <submittedName>
        <fullName evidence="3">Uncharacterized protein</fullName>
    </submittedName>
</protein>
<sequence length="176" mass="18615">MYALVFFVLFGFVEEARSHYRLFGSAVGAAFWRVLVLVGVRRPATGIFTAKSMTSSSTLGSSSVSPKGIGHTKPAPPSFAEGIDISLPAYTHDGSFNTASFDADLKRMGLFVPSSRTMTSTTRTASSSQFVEGFEKDTGDVVSVSSVYSADGHVDARASIASSLVAASAPTRTLRR</sequence>
<feature type="region of interest" description="Disordered" evidence="1">
    <location>
        <begin position="54"/>
        <end position="74"/>
    </location>
</feature>
<reference evidence="3" key="1">
    <citation type="submission" date="2023-03" db="EMBL/GenBank/DDBJ databases">
        <title>Massive genome expansion in bonnet fungi (Mycena s.s.) driven by repeated elements and novel gene families across ecological guilds.</title>
        <authorList>
            <consortium name="Lawrence Berkeley National Laboratory"/>
            <person name="Harder C.B."/>
            <person name="Miyauchi S."/>
            <person name="Viragh M."/>
            <person name="Kuo A."/>
            <person name="Thoen E."/>
            <person name="Andreopoulos B."/>
            <person name="Lu D."/>
            <person name="Skrede I."/>
            <person name="Drula E."/>
            <person name="Henrissat B."/>
            <person name="Morin E."/>
            <person name="Kohler A."/>
            <person name="Barry K."/>
            <person name="LaButti K."/>
            <person name="Morin E."/>
            <person name="Salamov A."/>
            <person name="Lipzen A."/>
            <person name="Mereny Z."/>
            <person name="Hegedus B."/>
            <person name="Baldrian P."/>
            <person name="Stursova M."/>
            <person name="Weitz H."/>
            <person name="Taylor A."/>
            <person name="Grigoriev I.V."/>
            <person name="Nagy L.G."/>
            <person name="Martin F."/>
            <person name="Kauserud H."/>
        </authorList>
    </citation>
    <scope>NUCLEOTIDE SEQUENCE</scope>
    <source>
        <strain evidence="3">CBHHK002</strain>
    </source>
</reference>
<feature type="compositionally biased region" description="Low complexity" evidence="1">
    <location>
        <begin position="54"/>
        <end position="65"/>
    </location>
</feature>